<comment type="function">
    <text evidence="5">This is one of the proteins that binds to the 5S RNA in the ribosome where it forms part of the central protuberance.</text>
</comment>
<evidence type="ECO:0000313" key="9">
    <source>
        <dbReference type="EMBL" id="KKR50948.1"/>
    </source>
</evidence>
<dbReference type="InterPro" id="IPR037121">
    <property type="entry name" value="Ribosomal_bL25_C"/>
</dbReference>
<keyword evidence="1 5" id="KW-0699">rRNA-binding</keyword>
<dbReference type="HAMAP" id="MF_01334">
    <property type="entry name" value="Ribosomal_bL25_CTC"/>
    <property type="match status" value="1"/>
</dbReference>
<dbReference type="Pfam" id="PF14693">
    <property type="entry name" value="Ribosomal_TL5_C"/>
    <property type="match status" value="1"/>
</dbReference>
<organism evidence="9 10">
    <name type="scientific">Candidatus Curtissbacteria bacterium GW2011_GWA1_40_16</name>
    <dbReference type="NCBI Taxonomy" id="1618405"/>
    <lineage>
        <taxon>Bacteria</taxon>
        <taxon>Candidatus Curtissiibacteriota</taxon>
    </lineage>
</organism>
<protein>
    <recommendedName>
        <fullName evidence="5">Large ribosomal subunit protein bL25</fullName>
    </recommendedName>
    <alternativeName>
        <fullName evidence="5">General stress protein CTC</fullName>
    </alternativeName>
</protein>
<dbReference type="InterPro" id="IPR020057">
    <property type="entry name" value="Ribosomal_bL25_b-dom"/>
</dbReference>
<feature type="domain" description="Large ribosomal subunit protein bL25 beta" evidence="8">
    <location>
        <begin position="99"/>
        <end position="181"/>
    </location>
</feature>
<dbReference type="GO" id="GO:0006412">
    <property type="term" value="P:translation"/>
    <property type="evidence" value="ECO:0007669"/>
    <property type="project" value="UniProtKB-UniRule"/>
</dbReference>
<dbReference type="SUPFAM" id="SSF50715">
    <property type="entry name" value="Ribosomal protein L25-like"/>
    <property type="match status" value="1"/>
</dbReference>
<dbReference type="GO" id="GO:0008097">
    <property type="term" value="F:5S rRNA binding"/>
    <property type="evidence" value="ECO:0007669"/>
    <property type="project" value="InterPro"/>
</dbReference>
<dbReference type="Proteomes" id="UP000034531">
    <property type="component" value="Unassembled WGS sequence"/>
</dbReference>
<dbReference type="InterPro" id="IPR029751">
    <property type="entry name" value="Ribosomal_L25_dom"/>
</dbReference>
<comment type="subunit">
    <text evidence="5">Part of the 50S ribosomal subunit; part of the 5S rRNA/L5/L18/L25 subcomplex. Contacts the 5S rRNA. Binds to the 5S rRNA independently of L5 and L18.</text>
</comment>
<dbReference type="PANTHER" id="PTHR33284:SF1">
    <property type="entry name" value="RIBOSOMAL PROTEIN L25_GLN-TRNA SYNTHETASE, ANTI-CODON-BINDING DOMAIN-CONTAINING PROTEIN"/>
    <property type="match status" value="1"/>
</dbReference>
<dbReference type="AlphaFoldDB" id="A0A0G0RET0"/>
<dbReference type="InterPro" id="IPR020056">
    <property type="entry name" value="Rbsml_bL25/Gln-tRNA_synth_N"/>
</dbReference>
<dbReference type="EMBL" id="LBYI01000004">
    <property type="protein sequence ID" value="KKR50948.1"/>
    <property type="molecule type" value="Genomic_DNA"/>
</dbReference>
<reference evidence="9 10" key="1">
    <citation type="journal article" date="2015" name="Nature">
        <title>rRNA introns, odd ribosomes, and small enigmatic genomes across a large radiation of phyla.</title>
        <authorList>
            <person name="Brown C.T."/>
            <person name="Hug L.A."/>
            <person name="Thomas B.C."/>
            <person name="Sharon I."/>
            <person name="Castelle C.J."/>
            <person name="Singh A."/>
            <person name="Wilkins M.J."/>
            <person name="Williams K.H."/>
            <person name="Banfield J.F."/>
        </authorList>
    </citation>
    <scope>NUCLEOTIDE SEQUENCE [LARGE SCALE GENOMIC DNA]</scope>
</reference>
<dbReference type="GO" id="GO:0022625">
    <property type="term" value="C:cytosolic large ribosomal subunit"/>
    <property type="evidence" value="ECO:0007669"/>
    <property type="project" value="TreeGrafter"/>
</dbReference>
<dbReference type="InterPro" id="IPR011035">
    <property type="entry name" value="Ribosomal_bL25/Gln-tRNA_synth"/>
</dbReference>
<evidence type="ECO:0000256" key="6">
    <source>
        <dbReference type="SAM" id="MobiDB-lite"/>
    </source>
</evidence>
<proteinExistence type="inferred from homology"/>
<keyword evidence="3 5" id="KW-0689">Ribosomal protein</keyword>
<accession>A0A0G0RET0</accession>
<dbReference type="Gene3D" id="2.40.240.10">
    <property type="entry name" value="Ribosomal Protein L25, Chain P"/>
    <property type="match status" value="1"/>
</dbReference>
<feature type="compositionally biased region" description="Low complexity" evidence="6">
    <location>
        <begin position="201"/>
        <end position="210"/>
    </location>
</feature>
<evidence type="ECO:0000259" key="7">
    <source>
        <dbReference type="Pfam" id="PF01386"/>
    </source>
</evidence>
<feature type="compositionally biased region" description="Basic and acidic residues" evidence="6">
    <location>
        <begin position="225"/>
        <end position="240"/>
    </location>
</feature>
<comment type="similarity">
    <text evidence="5">Belongs to the bacterial ribosomal protein bL25 family. CTC subfamily.</text>
</comment>
<gene>
    <name evidence="5" type="primary">rplY</name>
    <name evidence="5" type="synonym">ctc</name>
    <name evidence="9" type="ORF">UT84_C0004G0011</name>
</gene>
<feature type="domain" description="Large ribosomal subunit protein bL25 L25" evidence="7">
    <location>
        <begin position="7"/>
        <end position="91"/>
    </location>
</feature>
<dbReference type="Gene3D" id="2.170.120.20">
    <property type="entry name" value="Ribosomal protein L25, beta domain"/>
    <property type="match status" value="1"/>
</dbReference>
<sequence length="240" mass="26272">MEQIPLIAQKRTVLGRKVKQLRKDGIIPAHVFGHKVKTVHVQVKAGEFHKVFEKAGETGIISLAVDSQKLPVLVRNLQIHPVTDEPLHVDFYQVNLTEKVKVNVPLEVVGEAPAVEKKVGLLLTPVSEVEVEALPSDLPENIEVDISKLENIGDEIRIKDLKIDRSKIEIQTDEELVVASIGELVTKEMEAVEAEMEAEAAEAAAEVAPAEGEEKPEGEAAEEGAEPKAEEKPSEESPKE</sequence>
<dbReference type="NCBIfam" id="TIGR00731">
    <property type="entry name" value="bL25_bact_ctc"/>
    <property type="match status" value="1"/>
</dbReference>
<feature type="region of interest" description="Disordered" evidence="6">
    <location>
        <begin position="193"/>
        <end position="240"/>
    </location>
</feature>
<dbReference type="GO" id="GO:0003735">
    <property type="term" value="F:structural constituent of ribosome"/>
    <property type="evidence" value="ECO:0007669"/>
    <property type="project" value="InterPro"/>
</dbReference>
<dbReference type="PANTHER" id="PTHR33284">
    <property type="entry name" value="RIBOSOMAL PROTEIN L25/GLN-TRNA SYNTHETASE, ANTI-CODON-BINDING DOMAIN-CONTAINING PROTEIN"/>
    <property type="match status" value="1"/>
</dbReference>
<evidence type="ECO:0000256" key="4">
    <source>
        <dbReference type="ARBA" id="ARBA00023274"/>
    </source>
</evidence>
<evidence type="ECO:0000259" key="8">
    <source>
        <dbReference type="Pfam" id="PF14693"/>
    </source>
</evidence>
<evidence type="ECO:0000313" key="10">
    <source>
        <dbReference type="Proteomes" id="UP000034531"/>
    </source>
</evidence>
<evidence type="ECO:0000256" key="2">
    <source>
        <dbReference type="ARBA" id="ARBA00022884"/>
    </source>
</evidence>
<keyword evidence="4 5" id="KW-0687">Ribonucleoprotein</keyword>
<dbReference type="CDD" id="cd00495">
    <property type="entry name" value="Ribosomal_L25_TL5_CTC"/>
    <property type="match status" value="1"/>
</dbReference>
<evidence type="ECO:0000256" key="5">
    <source>
        <dbReference type="HAMAP-Rule" id="MF_01334"/>
    </source>
</evidence>
<evidence type="ECO:0000256" key="1">
    <source>
        <dbReference type="ARBA" id="ARBA00022730"/>
    </source>
</evidence>
<dbReference type="InterPro" id="IPR001021">
    <property type="entry name" value="Ribosomal_bL25_long"/>
</dbReference>
<dbReference type="Pfam" id="PF01386">
    <property type="entry name" value="Ribosomal_L25p"/>
    <property type="match status" value="1"/>
</dbReference>
<comment type="caution">
    <text evidence="9">The sequence shown here is derived from an EMBL/GenBank/DDBJ whole genome shotgun (WGS) entry which is preliminary data.</text>
</comment>
<keyword evidence="2 5" id="KW-0694">RNA-binding</keyword>
<name>A0A0G0RET0_9BACT</name>
<dbReference type="InterPro" id="IPR020930">
    <property type="entry name" value="Ribosomal_uL5_bac-type"/>
</dbReference>
<evidence type="ECO:0000256" key="3">
    <source>
        <dbReference type="ARBA" id="ARBA00022980"/>
    </source>
</evidence>